<dbReference type="AlphaFoldDB" id="A0A9N8VAN4"/>
<protein>
    <submittedName>
        <fullName evidence="4">26500_t:CDS:1</fullName>
    </submittedName>
</protein>
<dbReference type="GO" id="GO:0005886">
    <property type="term" value="C:plasma membrane"/>
    <property type="evidence" value="ECO:0007669"/>
    <property type="project" value="InterPro"/>
</dbReference>
<dbReference type="Gene3D" id="3.30.479.30">
    <property type="entry name" value="Band 7 domain"/>
    <property type="match status" value="1"/>
</dbReference>
<evidence type="ECO:0000259" key="3">
    <source>
        <dbReference type="Pfam" id="PF01145"/>
    </source>
</evidence>
<dbReference type="SUPFAM" id="SSF117892">
    <property type="entry name" value="Band 7/SPFH domain"/>
    <property type="match status" value="1"/>
</dbReference>
<feature type="domain" description="Band 7" evidence="3">
    <location>
        <begin position="85"/>
        <end position="225"/>
    </location>
</feature>
<dbReference type="InterPro" id="IPR043202">
    <property type="entry name" value="Band-7_stomatin-like"/>
</dbReference>
<accession>A0A9N8VAN4</accession>
<evidence type="ECO:0000256" key="2">
    <source>
        <dbReference type="SAM" id="MobiDB-lite"/>
    </source>
</evidence>
<dbReference type="InterPro" id="IPR036013">
    <property type="entry name" value="Band_7/SPFH_dom_sf"/>
</dbReference>
<dbReference type="EMBL" id="CAJVPY010000011">
    <property type="protein sequence ID" value="CAG8443918.1"/>
    <property type="molecule type" value="Genomic_DNA"/>
</dbReference>
<dbReference type="OrthoDB" id="2105077at2759"/>
<gene>
    <name evidence="4" type="ORF">DERYTH_LOCUS62</name>
</gene>
<keyword evidence="5" id="KW-1185">Reference proteome</keyword>
<dbReference type="PANTHER" id="PTHR10264:SF19">
    <property type="entry name" value="AT06885P-RELATED"/>
    <property type="match status" value="1"/>
</dbReference>
<sequence length="240" mass="27563">MEEDKEDIYITSKNPSDNAINSSDWKLNLESSATENQKKQNFEEQEKSDSSQNNDTSMMEYLGSFLGCILSVRCCCYCFPSPYQEVEPGHVGLLYKHNEYVNCYVGPNKVKLNLITEEIIKVDIKTHVTEILGQTVITKDMKFYLIDSALHWRITNPRKATFDITDVRKALIELTKNELMKHFGSLNVDNSSKLNNNSPDKLIDFGNTKTKYISDYAQKWGVEIDFNLYNSLITIISRKA</sequence>
<feature type="compositionally biased region" description="Polar residues" evidence="2">
    <location>
        <begin position="11"/>
        <end position="34"/>
    </location>
</feature>
<feature type="region of interest" description="Disordered" evidence="2">
    <location>
        <begin position="1"/>
        <end position="54"/>
    </location>
</feature>
<comment type="similarity">
    <text evidence="1">Belongs to the band 7/mec-2 family.</text>
</comment>
<dbReference type="Proteomes" id="UP000789405">
    <property type="component" value="Unassembled WGS sequence"/>
</dbReference>
<dbReference type="InterPro" id="IPR001107">
    <property type="entry name" value="Band_7"/>
</dbReference>
<feature type="compositionally biased region" description="Basic and acidic residues" evidence="2">
    <location>
        <begin position="36"/>
        <end position="49"/>
    </location>
</feature>
<proteinExistence type="inferred from homology"/>
<organism evidence="4 5">
    <name type="scientific">Dentiscutata erythropus</name>
    <dbReference type="NCBI Taxonomy" id="1348616"/>
    <lineage>
        <taxon>Eukaryota</taxon>
        <taxon>Fungi</taxon>
        <taxon>Fungi incertae sedis</taxon>
        <taxon>Mucoromycota</taxon>
        <taxon>Glomeromycotina</taxon>
        <taxon>Glomeromycetes</taxon>
        <taxon>Diversisporales</taxon>
        <taxon>Gigasporaceae</taxon>
        <taxon>Dentiscutata</taxon>
    </lineage>
</organism>
<name>A0A9N8VAN4_9GLOM</name>
<evidence type="ECO:0000313" key="4">
    <source>
        <dbReference type="EMBL" id="CAG8443918.1"/>
    </source>
</evidence>
<dbReference type="Pfam" id="PF01145">
    <property type="entry name" value="Band_7"/>
    <property type="match status" value="1"/>
</dbReference>
<evidence type="ECO:0000313" key="5">
    <source>
        <dbReference type="Proteomes" id="UP000789405"/>
    </source>
</evidence>
<dbReference type="PANTHER" id="PTHR10264">
    <property type="entry name" value="BAND 7 PROTEIN-RELATED"/>
    <property type="match status" value="1"/>
</dbReference>
<comment type="caution">
    <text evidence="4">The sequence shown here is derived from an EMBL/GenBank/DDBJ whole genome shotgun (WGS) entry which is preliminary data.</text>
</comment>
<evidence type="ECO:0000256" key="1">
    <source>
        <dbReference type="ARBA" id="ARBA00008164"/>
    </source>
</evidence>
<reference evidence="4" key="1">
    <citation type="submission" date="2021-06" db="EMBL/GenBank/DDBJ databases">
        <authorList>
            <person name="Kallberg Y."/>
            <person name="Tangrot J."/>
            <person name="Rosling A."/>
        </authorList>
    </citation>
    <scope>NUCLEOTIDE SEQUENCE</scope>
    <source>
        <strain evidence="4">MA453B</strain>
    </source>
</reference>